<gene>
    <name evidence="1" type="ORF">NPIL_65551</name>
</gene>
<dbReference type="EMBL" id="BMAW01052280">
    <property type="protein sequence ID" value="GFS85059.1"/>
    <property type="molecule type" value="Genomic_DNA"/>
</dbReference>
<protein>
    <submittedName>
        <fullName evidence="1">Uncharacterized protein</fullName>
    </submittedName>
</protein>
<dbReference type="Proteomes" id="UP000887013">
    <property type="component" value="Unassembled WGS sequence"/>
</dbReference>
<proteinExistence type="predicted"/>
<sequence length="169" mass="19677">MTLFVKQQLRQNVHVHLSTHTLASKAFNFWVKTCLKLATSSTLPFRSFNTSEESEPVLTCFRRIRNCIHMRQKNKSLNLPLCFSADKTFIHGATVPSHFNHSGLFLIEQRMSHSVEYNRLWKNYVCHISIRSSAFTAFLLGKTLALQYKHGVLHFFAHSMYPVFKQKMI</sequence>
<evidence type="ECO:0000313" key="2">
    <source>
        <dbReference type="Proteomes" id="UP000887013"/>
    </source>
</evidence>
<name>A0A8X6MYS8_NEPPI</name>
<dbReference type="AlphaFoldDB" id="A0A8X6MYS8"/>
<organism evidence="1 2">
    <name type="scientific">Nephila pilipes</name>
    <name type="common">Giant wood spider</name>
    <name type="synonym">Nephila maculata</name>
    <dbReference type="NCBI Taxonomy" id="299642"/>
    <lineage>
        <taxon>Eukaryota</taxon>
        <taxon>Metazoa</taxon>
        <taxon>Ecdysozoa</taxon>
        <taxon>Arthropoda</taxon>
        <taxon>Chelicerata</taxon>
        <taxon>Arachnida</taxon>
        <taxon>Araneae</taxon>
        <taxon>Araneomorphae</taxon>
        <taxon>Entelegynae</taxon>
        <taxon>Araneoidea</taxon>
        <taxon>Nephilidae</taxon>
        <taxon>Nephila</taxon>
    </lineage>
</organism>
<comment type="caution">
    <text evidence="1">The sequence shown here is derived from an EMBL/GenBank/DDBJ whole genome shotgun (WGS) entry which is preliminary data.</text>
</comment>
<evidence type="ECO:0000313" key="1">
    <source>
        <dbReference type="EMBL" id="GFS85059.1"/>
    </source>
</evidence>
<accession>A0A8X6MYS8</accession>
<keyword evidence="2" id="KW-1185">Reference proteome</keyword>
<reference evidence="1" key="1">
    <citation type="submission" date="2020-08" db="EMBL/GenBank/DDBJ databases">
        <title>Multicomponent nature underlies the extraordinary mechanical properties of spider dragline silk.</title>
        <authorList>
            <person name="Kono N."/>
            <person name="Nakamura H."/>
            <person name="Mori M."/>
            <person name="Yoshida Y."/>
            <person name="Ohtoshi R."/>
            <person name="Malay A.D."/>
            <person name="Moran D.A.P."/>
            <person name="Tomita M."/>
            <person name="Numata K."/>
            <person name="Arakawa K."/>
        </authorList>
    </citation>
    <scope>NUCLEOTIDE SEQUENCE</scope>
</reference>